<feature type="domain" description="HTH araC/xylS-type" evidence="4">
    <location>
        <begin position="231"/>
        <end position="329"/>
    </location>
</feature>
<dbReference type="PANTHER" id="PTHR43280:SF2">
    <property type="entry name" value="HTH-TYPE TRANSCRIPTIONAL REGULATOR EXSA"/>
    <property type="match status" value="1"/>
</dbReference>
<dbReference type="GO" id="GO:0043565">
    <property type="term" value="F:sequence-specific DNA binding"/>
    <property type="evidence" value="ECO:0007669"/>
    <property type="project" value="InterPro"/>
</dbReference>
<evidence type="ECO:0000313" key="5">
    <source>
        <dbReference type="EMBL" id="SDG71787.1"/>
    </source>
</evidence>
<dbReference type="PROSITE" id="PS01124">
    <property type="entry name" value="HTH_ARAC_FAMILY_2"/>
    <property type="match status" value="1"/>
</dbReference>
<dbReference type="Pfam" id="PF12833">
    <property type="entry name" value="HTH_18"/>
    <property type="match status" value="1"/>
</dbReference>
<dbReference type="InterPro" id="IPR018062">
    <property type="entry name" value="HTH_AraC-typ_CS"/>
</dbReference>
<dbReference type="SMART" id="SM00342">
    <property type="entry name" value="HTH_ARAC"/>
    <property type="match status" value="1"/>
</dbReference>
<dbReference type="EMBL" id="FNBN01000006">
    <property type="protein sequence ID" value="SDG71787.1"/>
    <property type="molecule type" value="Genomic_DNA"/>
</dbReference>
<evidence type="ECO:0000313" key="6">
    <source>
        <dbReference type="Proteomes" id="UP000199045"/>
    </source>
</evidence>
<dbReference type="InterPro" id="IPR020449">
    <property type="entry name" value="Tscrpt_reg_AraC-type_HTH"/>
</dbReference>
<evidence type="ECO:0000256" key="1">
    <source>
        <dbReference type="ARBA" id="ARBA00023015"/>
    </source>
</evidence>
<dbReference type="InterPro" id="IPR018060">
    <property type="entry name" value="HTH_AraC"/>
</dbReference>
<gene>
    <name evidence="5" type="ORF">SAMN04488121_1069</name>
</gene>
<protein>
    <submittedName>
        <fullName evidence="5">AraC-type DNA-binding protein</fullName>
    </submittedName>
</protein>
<dbReference type="OrthoDB" id="5949386at2"/>
<evidence type="ECO:0000256" key="2">
    <source>
        <dbReference type="ARBA" id="ARBA00023125"/>
    </source>
</evidence>
<dbReference type="SUPFAM" id="SSF46689">
    <property type="entry name" value="Homeodomain-like"/>
    <property type="match status" value="1"/>
</dbReference>
<dbReference type="STRING" id="104663.SAMN04488121_1069"/>
<evidence type="ECO:0000256" key="3">
    <source>
        <dbReference type="ARBA" id="ARBA00023163"/>
    </source>
</evidence>
<dbReference type="InterPro" id="IPR009057">
    <property type="entry name" value="Homeodomain-like_sf"/>
</dbReference>
<evidence type="ECO:0000259" key="4">
    <source>
        <dbReference type="PROSITE" id="PS01124"/>
    </source>
</evidence>
<dbReference type="PROSITE" id="PS00041">
    <property type="entry name" value="HTH_ARAC_FAMILY_1"/>
    <property type="match status" value="1"/>
</dbReference>
<dbReference type="PRINTS" id="PR00032">
    <property type="entry name" value="HTHARAC"/>
</dbReference>
<sequence>MPIEFRLPDQLAQDVVVTHAVPARYRKMRLPIEDTAALFLSGKWGALLKQKVQVADSFYCELYAEPATDMELLLSVTKPVIIMQTMMTGSIHVMYGDSRMQLQPGKVGMQYLAPGITYTISLTAGQHYRSVYFQTPAAMLEELSDTYPQITDMLQTVKAGNGVSAHLPYIRLSAAMRSEIEKMKNCPLIGQARAQYYNNRISDVVIAYLDSMHRITLQDSRLILLHEKEIDEFIERVDKCPEEHVNVEQRAHALGLTERALENAFKLKLGSTVKIYILQQRVEKAKQLLLATMHTITDIAMEVGYSDPSYFIRVFKQTEGVTPGRYRSDHSAAI</sequence>
<dbReference type="AlphaFoldDB" id="A0A1G7WIE9"/>
<organism evidence="5 6">
    <name type="scientific">Chitinophaga filiformis</name>
    <name type="common">Myxococcus filiformis</name>
    <name type="synonym">Flexibacter filiformis</name>
    <dbReference type="NCBI Taxonomy" id="104663"/>
    <lineage>
        <taxon>Bacteria</taxon>
        <taxon>Pseudomonadati</taxon>
        <taxon>Bacteroidota</taxon>
        <taxon>Chitinophagia</taxon>
        <taxon>Chitinophagales</taxon>
        <taxon>Chitinophagaceae</taxon>
        <taxon>Chitinophaga</taxon>
    </lineage>
</organism>
<dbReference type="Proteomes" id="UP000199045">
    <property type="component" value="Unassembled WGS sequence"/>
</dbReference>
<dbReference type="Gene3D" id="1.10.10.60">
    <property type="entry name" value="Homeodomain-like"/>
    <property type="match status" value="2"/>
</dbReference>
<dbReference type="PANTHER" id="PTHR43280">
    <property type="entry name" value="ARAC-FAMILY TRANSCRIPTIONAL REGULATOR"/>
    <property type="match status" value="1"/>
</dbReference>
<keyword evidence="3" id="KW-0804">Transcription</keyword>
<keyword evidence="2 5" id="KW-0238">DNA-binding</keyword>
<proteinExistence type="predicted"/>
<reference evidence="5 6" key="1">
    <citation type="submission" date="2016-10" db="EMBL/GenBank/DDBJ databases">
        <authorList>
            <person name="de Groot N.N."/>
        </authorList>
    </citation>
    <scope>NUCLEOTIDE SEQUENCE [LARGE SCALE GENOMIC DNA]</scope>
    <source>
        <strain evidence="5 6">DSM 527</strain>
    </source>
</reference>
<name>A0A1G7WIE9_CHIFI</name>
<dbReference type="RefSeq" id="WP_089835096.1">
    <property type="nucleotide sequence ID" value="NZ_FNBN01000006.1"/>
</dbReference>
<keyword evidence="1" id="KW-0805">Transcription regulation</keyword>
<accession>A0A1G7WIE9</accession>
<dbReference type="GO" id="GO:0003700">
    <property type="term" value="F:DNA-binding transcription factor activity"/>
    <property type="evidence" value="ECO:0007669"/>
    <property type="project" value="InterPro"/>
</dbReference>